<dbReference type="Pfam" id="PF12710">
    <property type="entry name" value="HAD"/>
    <property type="match status" value="1"/>
</dbReference>
<evidence type="ECO:0000313" key="2">
    <source>
        <dbReference type="Proteomes" id="UP000039046"/>
    </source>
</evidence>
<dbReference type="Proteomes" id="UP000039046">
    <property type="component" value="Unassembled WGS sequence"/>
</dbReference>
<dbReference type="EMBL" id="CDHN01000003">
    <property type="protein sequence ID" value="CEJ90731.1"/>
    <property type="molecule type" value="Genomic_DNA"/>
</dbReference>
<organism evidence="1 2">
    <name type="scientific">[Torrubiella] hemipterigena</name>
    <dbReference type="NCBI Taxonomy" id="1531966"/>
    <lineage>
        <taxon>Eukaryota</taxon>
        <taxon>Fungi</taxon>
        <taxon>Dikarya</taxon>
        <taxon>Ascomycota</taxon>
        <taxon>Pezizomycotina</taxon>
        <taxon>Sordariomycetes</taxon>
        <taxon>Hypocreomycetidae</taxon>
        <taxon>Hypocreales</taxon>
        <taxon>Clavicipitaceae</taxon>
        <taxon>Clavicipitaceae incertae sedis</taxon>
        <taxon>'Torrubiella' clade</taxon>
    </lineage>
</organism>
<dbReference type="OrthoDB" id="2962993at2759"/>
<dbReference type="AlphaFoldDB" id="A0A0A1T0T9"/>
<evidence type="ECO:0000313" key="1">
    <source>
        <dbReference type="EMBL" id="CEJ90731.1"/>
    </source>
</evidence>
<dbReference type="HOGENOM" id="CLU_056574_1_0_1"/>
<dbReference type="InterPro" id="IPR023214">
    <property type="entry name" value="HAD_sf"/>
</dbReference>
<dbReference type="InterPro" id="IPR036412">
    <property type="entry name" value="HAD-like_sf"/>
</dbReference>
<name>A0A0A1T0T9_9HYPO</name>
<gene>
    <name evidence="1" type="ORF">VHEMI06493</name>
</gene>
<evidence type="ECO:0008006" key="3">
    <source>
        <dbReference type="Google" id="ProtNLM"/>
    </source>
</evidence>
<keyword evidence="2" id="KW-1185">Reference proteome</keyword>
<proteinExistence type="predicted"/>
<protein>
    <recommendedName>
        <fullName evidence="3">Haloacid dehalogenase-like hydrolase</fullName>
    </recommendedName>
</protein>
<dbReference type="InterPro" id="IPR050849">
    <property type="entry name" value="HAD-like_hydrolase_phosphatase"/>
</dbReference>
<sequence length="279" mass="30867">MHLVFDFDGTIATHDTLGALVKGAARWQCQRGRADPWPKWDGIEQQYFKEYADHKSGYSPKEVDRQTLEEETKFLAASMAVEEASIQRVHDLGVFQDLDKDSLRQVGREALRNGDIVIRAGFRETLALAKAHGWKTSVLSINWSQSFLQGILETFDENGELEVVANEIHAEDGTIRGPDMMEGTRMSCSPHKLSALRKVVGGASEANETVYYGDSTTDLECVLFCTGVVMTPQPETSSLLKTLRRLGWNVAHASSTGPDTTRLCWAADFAAVLDGDVLK</sequence>
<dbReference type="Gene3D" id="3.40.50.1000">
    <property type="entry name" value="HAD superfamily/HAD-like"/>
    <property type="match status" value="1"/>
</dbReference>
<dbReference type="SUPFAM" id="SSF56784">
    <property type="entry name" value="HAD-like"/>
    <property type="match status" value="1"/>
</dbReference>
<dbReference type="STRING" id="1531966.A0A0A1T0T9"/>
<accession>A0A0A1T0T9</accession>
<dbReference type="PANTHER" id="PTHR28181">
    <property type="entry name" value="UPF0655 PROTEIN YCR015C"/>
    <property type="match status" value="1"/>
</dbReference>
<dbReference type="PANTHER" id="PTHR28181:SF1">
    <property type="entry name" value="COLD TOLERANCE PROTEIN 1"/>
    <property type="match status" value="1"/>
</dbReference>
<reference evidence="1 2" key="1">
    <citation type="journal article" date="2015" name="Genome Announc.">
        <title>Draft Genome Sequence and Gene Annotation of the Entomopathogenic Fungus Verticillium hemipterigenum.</title>
        <authorList>
            <person name="Horn F."/>
            <person name="Habel A."/>
            <person name="Scharf D.H."/>
            <person name="Dworschak J."/>
            <person name="Brakhage A.A."/>
            <person name="Guthke R."/>
            <person name="Hertweck C."/>
            <person name="Linde J."/>
        </authorList>
    </citation>
    <scope>NUCLEOTIDE SEQUENCE [LARGE SCALE GENOMIC DNA]</scope>
</reference>